<dbReference type="InterPro" id="IPR001296">
    <property type="entry name" value="Glyco_trans_1"/>
</dbReference>
<dbReference type="PANTHER" id="PTHR12526">
    <property type="entry name" value="GLYCOSYLTRANSFERASE"/>
    <property type="match status" value="1"/>
</dbReference>
<keyword evidence="1" id="KW-0328">Glycosyltransferase</keyword>
<dbReference type="RefSeq" id="WP_106040626.1">
    <property type="nucleotide sequence ID" value="NZ_CP027231.1"/>
</dbReference>
<sequence length="394" mass="45884">MKKVCILYSGWYNAPNGASSFVKSFVDNQSYFSEKIELDVYSKERFVYKDFTNKETIKKRNKIKFLIHRILQYSTILSIVYNYFVEERHMREIVKRFCDSNPNYDVIHCQELSTAYYLYKYYPSIKSKVFLTLHTNGEDFSMVYTNKPALNSWLGKKYLYNRLNFVLTHITKVGFVSRKSMEIFSQNHPLFEREKLFYVYNGIIDKDFVKEPTSNKGRLHFICVGSLTNRKNQMGLIEAITRLTPEEKIRVELSLVGDGIIREKLQDAVLTNNLDCVNFIGNTTEVDSYLKKADVFILVSKDEGLPISIIEAMRIGLPVVGSNVAGIPEQIIDGETGLVIEYDVVSITNAYKYMLSLSSEELMIMGEKSKKLFKERFTVNRMFDNYIKLYQNFN</sequence>
<dbReference type="Pfam" id="PF00534">
    <property type="entry name" value="Glycos_transf_1"/>
    <property type="match status" value="1"/>
</dbReference>
<dbReference type="Proteomes" id="UP000238304">
    <property type="component" value="Chromosome"/>
</dbReference>
<reference evidence="4 5" key="1">
    <citation type="submission" date="2018-02" db="EMBL/GenBank/DDBJ databases">
        <authorList>
            <person name="Holder M.E."/>
            <person name="Ajami N.J."/>
            <person name="Petrosino J.F."/>
        </authorList>
    </citation>
    <scope>NUCLEOTIDE SEQUENCE [LARGE SCALE GENOMIC DNA]</scope>
    <source>
        <strain evidence="4 5">ATCC 33285</strain>
    </source>
</reference>
<protein>
    <recommendedName>
        <fullName evidence="3">Glycosyl transferase family 1 domain-containing protein</fullName>
    </recommendedName>
</protein>
<gene>
    <name evidence="4" type="ORF">C4H11_04460</name>
</gene>
<evidence type="ECO:0000313" key="5">
    <source>
        <dbReference type="Proteomes" id="UP000238304"/>
    </source>
</evidence>
<accession>A0ABM6T6B2</accession>
<keyword evidence="5" id="KW-1185">Reference proteome</keyword>
<evidence type="ECO:0000313" key="4">
    <source>
        <dbReference type="EMBL" id="AVM52295.1"/>
    </source>
</evidence>
<name>A0ABM6T6B2_9BACE</name>
<dbReference type="CDD" id="cd03801">
    <property type="entry name" value="GT4_PimA-like"/>
    <property type="match status" value="1"/>
</dbReference>
<evidence type="ECO:0000256" key="2">
    <source>
        <dbReference type="ARBA" id="ARBA00022679"/>
    </source>
</evidence>
<dbReference type="EMBL" id="CP027231">
    <property type="protein sequence ID" value="AVM52295.1"/>
    <property type="molecule type" value="Genomic_DNA"/>
</dbReference>
<dbReference type="SUPFAM" id="SSF53756">
    <property type="entry name" value="UDP-Glycosyltransferase/glycogen phosphorylase"/>
    <property type="match status" value="1"/>
</dbReference>
<evidence type="ECO:0000256" key="1">
    <source>
        <dbReference type="ARBA" id="ARBA00022676"/>
    </source>
</evidence>
<dbReference type="PANTHER" id="PTHR12526:SF629">
    <property type="entry name" value="TEICHURONIC ACID BIOSYNTHESIS GLYCOSYLTRANSFERASE TUAH-RELATED"/>
    <property type="match status" value="1"/>
</dbReference>
<organism evidence="4 5">
    <name type="scientific">Bacteroides zoogleoformans</name>
    <dbReference type="NCBI Taxonomy" id="28119"/>
    <lineage>
        <taxon>Bacteria</taxon>
        <taxon>Pseudomonadati</taxon>
        <taxon>Bacteroidota</taxon>
        <taxon>Bacteroidia</taxon>
        <taxon>Bacteroidales</taxon>
        <taxon>Bacteroidaceae</taxon>
        <taxon>Bacteroides</taxon>
    </lineage>
</organism>
<dbReference type="Gene3D" id="3.40.50.2000">
    <property type="entry name" value="Glycogen Phosphorylase B"/>
    <property type="match status" value="2"/>
</dbReference>
<feature type="domain" description="Glycosyl transferase family 1" evidence="3">
    <location>
        <begin position="210"/>
        <end position="371"/>
    </location>
</feature>
<keyword evidence="2" id="KW-0808">Transferase</keyword>
<evidence type="ECO:0000259" key="3">
    <source>
        <dbReference type="Pfam" id="PF00534"/>
    </source>
</evidence>
<proteinExistence type="predicted"/>